<dbReference type="GO" id="GO:0008270">
    <property type="term" value="F:zinc ion binding"/>
    <property type="evidence" value="ECO:0007669"/>
    <property type="project" value="InterPro"/>
</dbReference>
<gene>
    <name evidence="6" type="ORF">AnigIFM63604_002841</name>
</gene>
<dbReference type="InterPro" id="IPR053178">
    <property type="entry name" value="Osmoadaptation_assoc"/>
</dbReference>
<dbReference type="CDD" id="cd00067">
    <property type="entry name" value="GAL4"/>
    <property type="match status" value="1"/>
</dbReference>
<feature type="domain" description="Zn(2)-C6 fungal-type" evidence="5">
    <location>
        <begin position="10"/>
        <end position="38"/>
    </location>
</feature>
<dbReference type="PANTHER" id="PTHR38111">
    <property type="entry name" value="ZN(2)-C6 FUNGAL-TYPE DOMAIN-CONTAINING PROTEIN-RELATED"/>
    <property type="match status" value="1"/>
</dbReference>
<dbReference type="SMART" id="SM00066">
    <property type="entry name" value="GAL4"/>
    <property type="match status" value="1"/>
</dbReference>
<dbReference type="InterPro" id="IPR036864">
    <property type="entry name" value="Zn2-C6_fun-type_DNA-bd_sf"/>
</dbReference>
<keyword evidence="1" id="KW-0805">Transcription regulation</keyword>
<accession>A0A9W6E7L5</accession>
<dbReference type="GO" id="GO:0009893">
    <property type="term" value="P:positive regulation of metabolic process"/>
    <property type="evidence" value="ECO:0007669"/>
    <property type="project" value="UniProtKB-ARBA"/>
</dbReference>
<dbReference type="Gene3D" id="4.10.240.10">
    <property type="entry name" value="Zn(2)-C6 fungal-type DNA-binding domain"/>
    <property type="match status" value="1"/>
</dbReference>
<dbReference type="PANTHER" id="PTHR38111:SF11">
    <property type="entry name" value="TRANSCRIPTION FACTOR DOMAIN-CONTAINING PROTEIN-RELATED"/>
    <property type="match status" value="1"/>
</dbReference>
<comment type="caution">
    <text evidence="6">The sequence shown here is derived from an EMBL/GenBank/DDBJ whole genome shotgun (WGS) entry which is preliminary data.</text>
</comment>
<keyword evidence="4" id="KW-0539">Nucleus</keyword>
<evidence type="ECO:0000256" key="1">
    <source>
        <dbReference type="ARBA" id="ARBA00023015"/>
    </source>
</evidence>
<reference evidence="6" key="1">
    <citation type="submission" date="2022-07" db="EMBL/GenBank/DDBJ databases">
        <title>Taxonomy of Aspergillus series Nigri: significant species reduction supported by multi-species coalescent approaches.</title>
        <authorList>
            <person name="Bian C."/>
            <person name="Kusuya Y."/>
            <person name="Sklenar F."/>
            <person name="D'hooge E."/>
            <person name="Yaguchi T."/>
            <person name="Takahashi H."/>
            <person name="Hubka V."/>
        </authorList>
    </citation>
    <scope>NUCLEOTIDE SEQUENCE</scope>
    <source>
        <strain evidence="6">IFM 63604</strain>
    </source>
</reference>
<dbReference type="PROSITE" id="PS50048">
    <property type="entry name" value="ZN2_CY6_FUNGAL_2"/>
    <property type="match status" value="1"/>
</dbReference>
<dbReference type="SUPFAM" id="SSF57701">
    <property type="entry name" value="Zn2/Cys6 DNA-binding domain"/>
    <property type="match status" value="1"/>
</dbReference>
<keyword evidence="3" id="KW-0804">Transcription</keyword>
<evidence type="ECO:0000256" key="2">
    <source>
        <dbReference type="ARBA" id="ARBA00023125"/>
    </source>
</evidence>
<keyword evidence="2" id="KW-0238">DNA-binding</keyword>
<dbReference type="InterPro" id="IPR001138">
    <property type="entry name" value="Zn2Cys6_DnaBD"/>
</dbReference>
<dbReference type="GO" id="GO:0000981">
    <property type="term" value="F:DNA-binding transcription factor activity, RNA polymerase II-specific"/>
    <property type="evidence" value="ECO:0007669"/>
    <property type="project" value="InterPro"/>
</dbReference>
<dbReference type="Proteomes" id="UP001144191">
    <property type="component" value="Unassembled WGS sequence"/>
</dbReference>
<evidence type="ECO:0000313" key="7">
    <source>
        <dbReference type="Proteomes" id="UP001144191"/>
    </source>
</evidence>
<evidence type="ECO:0000313" key="6">
    <source>
        <dbReference type="EMBL" id="GLA47903.1"/>
    </source>
</evidence>
<dbReference type="GO" id="GO:0003677">
    <property type="term" value="F:DNA binding"/>
    <property type="evidence" value="ECO:0007669"/>
    <property type="project" value="UniProtKB-KW"/>
</dbReference>
<protein>
    <recommendedName>
        <fullName evidence="5">Zn(2)-C6 fungal-type domain-containing protein</fullName>
    </recommendedName>
</protein>
<dbReference type="EMBL" id="BRPB01000016">
    <property type="protein sequence ID" value="GLA47903.1"/>
    <property type="molecule type" value="Genomic_DNA"/>
</dbReference>
<evidence type="ECO:0000256" key="4">
    <source>
        <dbReference type="ARBA" id="ARBA00023242"/>
    </source>
</evidence>
<evidence type="ECO:0000256" key="3">
    <source>
        <dbReference type="ARBA" id="ARBA00023163"/>
    </source>
</evidence>
<dbReference type="AlphaFoldDB" id="A0A9W6E7L5"/>
<organism evidence="6 7">
    <name type="scientific">Aspergillus niger</name>
    <dbReference type="NCBI Taxonomy" id="5061"/>
    <lineage>
        <taxon>Eukaryota</taxon>
        <taxon>Fungi</taxon>
        <taxon>Dikarya</taxon>
        <taxon>Ascomycota</taxon>
        <taxon>Pezizomycotina</taxon>
        <taxon>Eurotiomycetes</taxon>
        <taxon>Eurotiomycetidae</taxon>
        <taxon>Eurotiales</taxon>
        <taxon>Aspergillaceae</taxon>
        <taxon>Aspergillus</taxon>
        <taxon>Aspergillus subgen. Circumdati</taxon>
    </lineage>
</organism>
<evidence type="ECO:0000259" key="5">
    <source>
        <dbReference type="PROSITE" id="PS50048"/>
    </source>
</evidence>
<name>A0A9W6E7L5_ASPNG</name>
<dbReference type="Pfam" id="PF00172">
    <property type="entry name" value="Zn_clus"/>
    <property type="match status" value="1"/>
</dbReference>
<sequence length="489" mass="55010">MGGIPYQSQGCANCRHRRIKCDLAKPECARCVKRGTLCLGYETSRHFLHHTVVTRIDKSGASSKRPVTQRLGQLRPLALPAAMNLGADMRTQLFSTFMNTFFAPSINTRDLNARDDSWYFLMARFPSLAGESALLDRSVMALVCTYLGKNANDGPLARNGIALYSDALRLMAGQLSQKRPPTPHLLYATIVFHTYEVMQPGYTALHNCLAHIRGATAIINHPFFEDSSEDILTQTMVTRQKWAAAFRITMTPSTSDEFDYKCLMQRPSTSPLGAMFAILAEAACLQRRLDALSSQPRPDRPEAAQRLLQCFFDLAERLRATWPDERSDCSLPADQSLPYSDTLALPYEPEVLPQSAHNVNSSPYNFSDLATGKTYLLYWIVGMTICKMVNRTGKLLLEGNDGATAAPMLLRVPVREIHRALAYHLHPRNINSSAHVVLFAVSLLSRFYIESLDDIGFWWCQDIYRLLHRRGLEMASRLSETDRRLWAGI</sequence>
<proteinExistence type="predicted"/>
<dbReference type="PROSITE" id="PS00463">
    <property type="entry name" value="ZN2_CY6_FUNGAL_1"/>
    <property type="match status" value="1"/>
</dbReference>